<dbReference type="Gene3D" id="1.10.1530.10">
    <property type="match status" value="1"/>
</dbReference>
<evidence type="ECO:0000313" key="4">
    <source>
        <dbReference type="Proteomes" id="UP000558015"/>
    </source>
</evidence>
<accession>A0A7J9P5C3</accession>
<dbReference type="InterPro" id="IPR043143">
    <property type="entry name" value="Mal/L-sulf/L-lact_DH-like_NADP"/>
</dbReference>
<dbReference type="InterPro" id="IPR053453">
    <property type="entry name" value="LDH2/MDH2_Oxidoreductase"/>
</dbReference>
<evidence type="ECO:0000256" key="1">
    <source>
        <dbReference type="ARBA" id="ARBA00006056"/>
    </source>
</evidence>
<dbReference type="NCBIfam" id="NF040650">
    <property type="entry name" value="sulfolac_dhydr"/>
    <property type="match status" value="1"/>
</dbReference>
<dbReference type="Proteomes" id="UP000558015">
    <property type="component" value="Unassembled WGS sequence"/>
</dbReference>
<dbReference type="PANTHER" id="PTHR11091">
    <property type="entry name" value="OXIDOREDUCTASE-RELATED"/>
    <property type="match status" value="1"/>
</dbReference>
<name>A0A7J9P5C3_METMI</name>
<dbReference type="InterPro" id="IPR043144">
    <property type="entry name" value="Mal/L-sulf/L-lact_DH-like_ah"/>
</dbReference>
<dbReference type="GO" id="GO:0102443">
    <property type="term" value="F:L-2-hydroxycarboxylate dehydrogenase (NAD+) activity"/>
    <property type="evidence" value="ECO:0007669"/>
    <property type="project" value="UniProtKB-EC"/>
</dbReference>
<dbReference type="EMBL" id="JACDUN010000001">
    <property type="protein sequence ID" value="MBA2857896.1"/>
    <property type="molecule type" value="Genomic_DNA"/>
</dbReference>
<protein>
    <submittedName>
        <fullName evidence="3">L-2-hydroxycarboxylate dehydrogenase (NAD+)</fullName>
        <ecNumber evidence="3">1.1.1.337</ecNumber>
    </submittedName>
</protein>
<keyword evidence="2 3" id="KW-0560">Oxidoreductase</keyword>
<dbReference type="Gene3D" id="3.30.1370.60">
    <property type="entry name" value="Hypothetical oxidoreductase yiak, domain 2"/>
    <property type="match status" value="1"/>
</dbReference>
<dbReference type="InterPro" id="IPR036111">
    <property type="entry name" value="Mal/L-sulfo/L-lacto_DH-like_sf"/>
</dbReference>
<evidence type="ECO:0000256" key="2">
    <source>
        <dbReference type="ARBA" id="ARBA00023002"/>
    </source>
</evidence>
<gene>
    <name evidence="3" type="ORF">HNP93_000597</name>
</gene>
<comment type="similarity">
    <text evidence="1">Belongs to the LDH2/MDH2 oxidoreductase family.</text>
</comment>
<comment type="caution">
    <text evidence="3">The sequence shown here is derived from an EMBL/GenBank/DDBJ whole genome shotgun (WGS) entry which is preliminary data.</text>
</comment>
<proteinExistence type="inferred from homology"/>
<dbReference type="InterPro" id="IPR003767">
    <property type="entry name" value="Malate/L-lactate_DH-like"/>
</dbReference>
<dbReference type="Pfam" id="PF02615">
    <property type="entry name" value="Ldh_2"/>
    <property type="match status" value="1"/>
</dbReference>
<dbReference type="EC" id="1.1.1.337" evidence="3"/>
<evidence type="ECO:0000313" key="3">
    <source>
        <dbReference type="EMBL" id="MBA2857896.1"/>
    </source>
</evidence>
<sequence length="348" mass="37298">MMSHIITPEGEKKLLSDILIAYGVKEEHAKITAEIYTEADLKGFTSHGIGRFPQTIIGLETENIKTDPEIKIIKESPAIATINGDLALGYVTAAMAMDLAVEKAKNVGIGAVATYNSNHFGITGHYSERASKKGMIGIAITNTEPAMAPYGGKDKILGTNPIAIAVSGKKHKYSLDMATASVARGKIFEAKRLGKTLPENAAVDFNGNITTDPDKALAGSILPFGGIKGYGIAMAVEILSAIGGAEIGTNVKGTARADEKCTKGDLFIAINPEFFGEKSEFLDKTDFLVDEIKNSKHSEGSSEILIPGDVEARTSENKKNGFEIDEILYKKLKNICDKKGIIIENYLK</sequence>
<dbReference type="SUPFAM" id="SSF89733">
    <property type="entry name" value="L-sulfolactate dehydrogenase-like"/>
    <property type="match status" value="1"/>
</dbReference>
<dbReference type="PANTHER" id="PTHR11091:SF0">
    <property type="entry name" value="MALATE DEHYDROGENASE"/>
    <property type="match status" value="1"/>
</dbReference>
<reference evidence="3 4" key="1">
    <citation type="submission" date="2020-07" db="EMBL/GenBank/DDBJ databases">
        <title>Genomic Encyclopedia of Type Strains, Phase IV (KMG-V): Genome sequencing to study the core and pangenomes of soil and plant-associated prokaryotes.</title>
        <authorList>
            <person name="Whitman W."/>
        </authorList>
    </citation>
    <scope>NUCLEOTIDE SEQUENCE [LARGE SCALE GENOMIC DNA]</scope>
    <source>
        <strain evidence="3 4">C12</strain>
    </source>
</reference>
<organism evidence="3 4">
    <name type="scientific">Methanococcus maripaludis</name>
    <name type="common">Methanococcus deltae</name>
    <dbReference type="NCBI Taxonomy" id="39152"/>
    <lineage>
        <taxon>Archaea</taxon>
        <taxon>Methanobacteriati</taxon>
        <taxon>Methanobacteriota</taxon>
        <taxon>Methanomada group</taxon>
        <taxon>Methanococci</taxon>
        <taxon>Methanococcales</taxon>
        <taxon>Methanococcaceae</taxon>
        <taxon>Methanococcus</taxon>
    </lineage>
</organism>
<dbReference type="AlphaFoldDB" id="A0A7J9P5C3"/>